<feature type="region of interest" description="Disordered" evidence="1">
    <location>
        <begin position="375"/>
        <end position="436"/>
    </location>
</feature>
<reference evidence="3 4" key="1">
    <citation type="submission" date="2023-01" db="EMBL/GenBank/DDBJ databases">
        <title>Analysis of 21 Apiospora genomes using comparative genomics revels a genus with tremendous synthesis potential of carbohydrate active enzymes and secondary metabolites.</title>
        <authorList>
            <person name="Sorensen T."/>
        </authorList>
    </citation>
    <scope>NUCLEOTIDE SEQUENCE [LARGE SCALE GENOMIC DNA]</scope>
    <source>
        <strain evidence="3 4">CBS 20057</strain>
    </source>
</reference>
<sequence length="469" mass="49522">MAEELWKRAAASFPNWTNTPIPHFSVSAGGVIALADLSTIAQRTAIAGGSSWLDALLLAPGLHYQQAADALANSGSSGMDNTGGLSPSYSAIEQLREGKTSTYNITNPATVRYLQRLAAAAQRGGYPVMVDVGTLPERRYSLSGRGKRSVGQRANIWKDQPADLGWVSHLLYLAAPILTVAAFVFMILLQEWWGVGLLLALMLSRVLNIWVIKQRARLPPALPKDGAAKKPPPPPPRRRSDATLSSSTTSDGDASSAPARPPENLGEVLTSYLVDLGAGRTVCLRGLADDLQAITTTTWLAAKTHVDGYLEAVAKLVVYVVAAFSGNMSQAGGIIFMALLLITAGLLGLSNAHAKTLRMHGRIAAPTQEKLILVPTASSAGGGGRGNTRRTGGGAGGPPVLPPYPTSGRSFTAQSTGSSSLLPWPSVPRRRPSNGVTALDDFAEKGQIGSGVRNSCPLEDYADYRRQLR</sequence>
<feature type="transmembrane region" description="Helical" evidence="2">
    <location>
        <begin position="308"/>
        <end position="325"/>
    </location>
</feature>
<comment type="caution">
    <text evidence="3">The sequence shown here is derived from an EMBL/GenBank/DDBJ whole genome shotgun (WGS) entry which is preliminary data.</text>
</comment>
<feature type="compositionally biased region" description="Low complexity" evidence="1">
    <location>
        <begin position="242"/>
        <end position="257"/>
    </location>
</feature>
<gene>
    <name evidence="3" type="ORF">PG991_000360</name>
</gene>
<evidence type="ECO:0000313" key="3">
    <source>
        <dbReference type="EMBL" id="KAK8040572.1"/>
    </source>
</evidence>
<evidence type="ECO:0000256" key="1">
    <source>
        <dbReference type="SAM" id="MobiDB-lite"/>
    </source>
</evidence>
<name>A0ABR1T1W3_9PEZI</name>
<feature type="compositionally biased region" description="Polar residues" evidence="1">
    <location>
        <begin position="409"/>
        <end position="421"/>
    </location>
</feature>
<evidence type="ECO:0000313" key="4">
    <source>
        <dbReference type="Proteomes" id="UP001396898"/>
    </source>
</evidence>
<proteinExistence type="predicted"/>
<feature type="region of interest" description="Disordered" evidence="1">
    <location>
        <begin position="221"/>
        <end position="263"/>
    </location>
</feature>
<keyword evidence="2" id="KW-1133">Transmembrane helix</keyword>
<keyword evidence="2" id="KW-0472">Membrane</keyword>
<feature type="transmembrane region" description="Helical" evidence="2">
    <location>
        <begin position="170"/>
        <end position="189"/>
    </location>
</feature>
<feature type="transmembrane region" description="Helical" evidence="2">
    <location>
        <begin position="331"/>
        <end position="349"/>
    </location>
</feature>
<keyword evidence="4" id="KW-1185">Reference proteome</keyword>
<feature type="compositionally biased region" description="Gly residues" evidence="1">
    <location>
        <begin position="380"/>
        <end position="397"/>
    </location>
</feature>
<organism evidence="3 4">
    <name type="scientific">Apiospora marii</name>
    <dbReference type="NCBI Taxonomy" id="335849"/>
    <lineage>
        <taxon>Eukaryota</taxon>
        <taxon>Fungi</taxon>
        <taxon>Dikarya</taxon>
        <taxon>Ascomycota</taxon>
        <taxon>Pezizomycotina</taxon>
        <taxon>Sordariomycetes</taxon>
        <taxon>Xylariomycetidae</taxon>
        <taxon>Amphisphaeriales</taxon>
        <taxon>Apiosporaceae</taxon>
        <taxon>Apiospora</taxon>
    </lineage>
</organism>
<protein>
    <submittedName>
        <fullName evidence="3">Uncharacterized protein</fullName>
    </submittedName>
</protein>
<keyword evidence="2" id="KW-0812">Transmembrane</keyword>
<dbReference type="EMBL" id="JAQQWI010000001">
    <property type="protein sequence ID" value="KAK8040572.1"/>
    <property type="molecule type" value="Genomic_DNA"/>
</dbReference>
<accession>A0ABR1T1W3</accession>
<evidence type="ECO:0000256" key="2">
    <source>
        <dbReference type="SAM" id="Phobius"/>
    </source>
</evidence>
<feature type="transmembrane region" description="Helical" evidence="2">
    <location>
        <begin position="195"/>
        <end position="212"/>
    </location>
</feature>
<dbReference type="Proteomes" id="UP001396898">
    <property type="component" value="Unassembled WGS sequence"/>
</dbReference>